<accession>A0A2T7P0M5</accession>
<name>A0A2T7P0M5_POMCA</name>
<evidence type="ECO:0000313" key="2">
    <source>
        <dbReference type="Proteomes" id="UP000245119"/>
    </source>
</evidence>
<reference evidence="1 2" key="1">
    <citation type="submission" date="2018-04" db="EMBL/GenBank/DDBJ databases">
        <title>The genome of golden apple snail Pomacea canaliculata provides insight into stress tolerance and invasive adaptation.</title>
        <authorList>
            <person name="Liu C."/>
            <person name="Liu B."/>
            <person name="Ren Y."/>
            <person name="Zhang Y."/>
            <person name="Wang H."/>
            <person name="Li S."/>
            <person name="Jiang F."/>
            <person name="Yin L."/>
            <person name="Zhang G."/>
            <person name="Qian W."/>
            <person name="Fan W."/>
        </authorList>
    </citation>
    <scope>NUCLEOTIDE SEQUENCE [LARGE SCALE GENOMIC DNA]</scope>
    <source>
        <strain evidence="1">SZHN2017</strain>
        <tissue evidence="1">Muscle</tissue>
    </source>
</reference>
<comment type="caution">
    <text evidence="1">The sequence shown here is derived from an EMBL/GenBank/DDBJ whole genome shotgun (WGS) entry which is preliminary data.</text>
</comment>
<dbReference type="EMBL" id="PZQS01000007">
    <property type="protein sequence ID" value="PVD26963.1"/>
    <property type="molecule type" value="Genomic_DNA"/>
</dbReference>
<sequence>MSSAVCVDCSVMTRSAADSPTMTLTLCDQSTIARMVVGSKTSVEANSLPEMDGTEDALVSGSAWLQHEQEAYLQTLRLKR</sequence>
<proteinExistence type="predicted"/>
<dbReference type="OrthoDB" id="9332038at2759"/>
<dbReference type="AlphaFoldDB" id="A0A2T7P0M5"/>
<dbReference type="Proteomes" id="UP000245119">
    <property type="component" value="Linkage Group LG7"/>
</dbReference>
<gene>
    <name evidence="1" type="ORF">C0Q70_12112</name>
</gene>
<protein>
    <submittedName>
        <fullName evidence="1">Uncharacterized protein</fullName>
    </submittedName>
</protein>
<evidence type="ECO:0000313" key="1">
    <source>
        <dbReference type="EMBL" id="PVD26963.1"/>
    </source>
</evidence>
<organism evidence="1 2">
    <name type="scientific">Pomacea canaliculata</name>
    <name type="common">Golden apple snail</name>
    <dbReference type="NCBI Taxonomy" id="400727"/>
    <lineage>
        <taxon>Eukaryota</taxon>
        <taxon>Metazoa</taxon>
        <taxon>Spiralia</taxon>
        <taxon>Lophotrochozoa</taxon>
        <taxon>Mollusca</taxon>
        <taxon>Gastropoda</taxon>
        <taxon>Caenogastropoda</taxon>
        <taxon>Architaenioglossa</taxon>
        <taxon>Ampullarioidea</taxon>
        <taxon>Ampullariidae</taxon>
        <taxon>Pomacea</taxon>
    </lineage>
</organism>
<keyword evidence="2" id="KW-1185">Reference proteome</keyword>